<organism evidence="1 2">
    <name type="scientific">Gallionella capsiferriformans (strain ES-2)</name>
    <name type="common">Gallionella ferruginea capsiferriformans (strain ES-2)</name>
    <dbReference type="NCBI Taxonomy" id="395494"/>
    <lineage>
        <taxon>Bacteria</taxon>
        <taxon>Pseudomonadati</taxon>
        <taxon>Pseudomonadota</taxon>
        <taxon>Betaproteobacteria</taxon>
        <taxon>Nitrosomonadales</taxon>
        <taxon>Gallionellaceae</taxon>
        <taxon>Gallionella</taxon>
    </lineage>
</organism>
<dbReference type="KEGG" id="gca:Galf_1247"/>
<sequence>MAHYLTQPEEIDRILSSICHDEVELTNPYGYQTEQNNLNSWQDNFPQRSAEIVSKDLNVN</sequence>
<evidence type="ECO:0000313" key="1">
    <source>
        <dbReference type="EMBL" id="ADL55275.1"/>
    </source>
</evidence>
<keyword evidence="2" id="KW-1185">Reference proteome</keyword>
<gene>
    <name evidence="1" type="ordered locus">Galf_1247</name>
</gene>
<dbReference type="EMBL" id="CP002159">
    <property type="protein sequence ID" value="ADL55275.1"/>
    <property type="molecule type" value="Genomic_DNA"/>
</dbReference>
<protein>
    <submittedName>
        <fullName evidence="1">Uncharacterized protein</fullName>
    </submittedName>
</protein>
<reference evidence="1 2" key="1">
    <citation type="submission" date="2010-08" db="EMBL/GenBank/DDBJ databases">
        <title>Complete sequence of Gallionella capsiferriformans ES-2.</title>
        <authorList>
            <consortium name="US DOE Joint Genome Institute"/>
            <person name="Lucas S."/>
            <person name="Copeland A."/>
            <person name="Lapidus A."/>
            <person name="Cheng J.-F."/>
            <person name="Bruce D."/>
            <person name="Goodwin L."/>
            <person name="Pitluck S."/>
            <person name="Chertkov O."/>
            <person name="Davenport K.W."/>
            <person name="Detter J.C."/>
            <person name="Han C."/>
            <person name="Tapia R."/>
            <person name="Land M."/>
            <person name="Hauser L."/>
            <person name="Chang Y.-J."/>
            <person name="Jeffries C."/>
            <person name="Kyrpides N."/>
            <person name="Ivanova N."/>
            <person name="Mikhailova N."/>
            <person name="Shelobolina E.S."/>
            <person name="Picardal F."/>
            <person name="Roden E."/>
            <person name="Emerson D."/>
            <person name="Woyke T."/>
        </authorList>
    </citation>
    <scope>NUCLEOTIDE SEQUENCE [LARGE SCALE GENOMIC DNA]</scope>
    <source>
        <strain evidence="1 2">ES-2</strain>
    </source>
</reference>
<dbReference type="RefSeq" id="WP_013293214.1">
    <property type="nucleotide sequence ID" value="NC_014394.1"/>
</dbReference>
<accession>D9SFH8</accession>
<evidence type="ECO:0000313" key="2">
    <source>
        <dbReference type="Proteomes" id="UP000001235"/>
    </source>
</evidence>
<proteinExistence type="predicted"/>
<dbReference type="AlphaFoldDB" id="D9SFH8"/>
<name>D9SFH8_GALCS</name>
<dbReference type="STRING" id="395494.Galf_1247"/>
<dbReference type="HOGENOM" id="CLU_2934868_0_0_4"/>
<dbReference type="Proteomes" id="UP000001235">
    <property type="component" value="Chromosome"/>
</dbReference>